<dbReference type="PIRSF" id="PIRSF002811">
    <property type="entry name" value="DnaG"/>
    <property type="match status" value="1"/>
</dbReference>
<dbReference type="EC" id="2.7.7.-" evidence="14"/>
<evidence type="ECO:0000256" key="5">
    <source>
        <dbReference type="ARBA" id="ARBA00022695"/>
    </source>
</evidence>
<evidence type="ECO:0000256" key="3">
    <source>
        <dbReference type="ARBA" id="ARBA00022515"/>
    </source>
</evidence>
<dbReference type="SMART" id="SM00400">
    <property type="entry name" value="ZnF_CHCC"/>
    <property type="match status" value="1"/>
</dbReference>
<dbReference type="InterPro" id="IPR034151">
    <property type="entry name" value="TOPRIM_DnaG_bac"/>
</dbReference>
<accession>A0A3B0RRV4</accession>
<keyword evidence="8" id="KW-0863">Zinc-finger</keyword>
<evidence type="ECO:0000313" key="14">
    <source>
        <dbReference type="EMBL" id="VAV94867.1"/>
    </source>
</evidence>
<evidence type="ECO:0000256" key="1">
    <source>
        <dbReference type="ARBA" id="ARBA00001947"/>
    </source>
</evidence>
<dbReference type="Gene3D" id="3.90.580.10">
    <property type="entry name" value="Zinc finger, CHC2-type domain"/>
    <property type="match status" value="1"/>
</dbReference>
<dbReference type="PROSITE" id="PS50880">
    <property type="entry name" value="TOPRIM"/>
    <property type="match status" value="1"/>
</dbReference>
<dbReference type="EMBL" id="UOEE01000190">
    <property type="protein sequence ID" value="VAV94867.1"/>
    <property type="molecule type" value="Genomic_DNA"/>
</dbReference>
<dbReference type="Gene3D" id="3.40.1360.10">
    <property type="match status" value="1"/>
</dbReference>
<dbReference type="NCBIfam" id="TIGR01391">
    <property type="entry name" value="dnaG"/>
    <property type="match status" value="1"/>
</dbReference>
<dbReference type="GO" id="GO:0006269">
    <property type="term" value="P:DNA replication, synthesis of primer"/>
    <property type="evidence" value="ECO:0007669"/>
    <property type="project" value="UniProtKB-KW"/>
</dbReference>
<keyword evidence="5 14" id="KW-0548">Nucleotidyltransferase</keyword>
<gene>
    <name evidence="14" type="ORF">MNBD_ALPHA06-1445</name>
</gene>
<dbReference type="GO" id="GO:0003899">
    <property type="term" value="F:DNA-directed RNA polymerase activity"/>
    <property type="evidence" value="ECO:0007669"/>
    <property type="project" value="InterPro"/>
</dbReference>
<keyword evidence="11" id="KW-0238">DNA-binding</keyword>
<keyword evidence="2" id="KW-0240">DNA-directed RNA polymerase</keyword>
<dbReference type="GO" id="GO:0003677">
    <property type="term" value="F:DNA binding"/>
    <property type="evidence" value="ECO:0007669"/>
    <property type="project" value="UniProtKB-KW"/>
</dbReference>
<dbReference type="Pfam" id="PF13662">
    <property type="entry name" value="Toprim_4"/>
    <property type="match status" value="1"/>
</dbReference>
<dbReference type="PANTHER" id="PTHR30313">
    <property type="entry name" value="DNA PRIMASE"/>
    <property type="match status" value="1"/>
</dbReference>
<dbReference type="HAMAP" id="MF_00974">
    <property type="entry name" value="DNA_primase_DnaG"/>
    <property type="match status" value="1"/>
</dbReference>
<proteinExistence type="inferred from homology"/>
<dbReference type="FunFam" id="3.40.1360.10:FF:000002">
    <property type="entry name" value="DNA primase"/>
    <property type="match status" value="1"/>
</dbReference>
<dbReference type="InterPro" id="IPR013264">
    <property type="entry name" value="DNAG_N"/>
</dbReference>
<evidence type="ECO:0000256" key="4">
    <source>
        <dbReference type="ARBA" id="ARBA00022679"/>
    </source>
</evidence>
<keyword evidence="3" id="KW-0639">Primosome</keyword>
<sequence>MRFGEEFLDELKSRLRPSEVIGRSVKLRRQGREFAGLSPFNKEKTPSFFVNDEKGFYHCFSSGKHGDIISFVQETEGLSFVEAVQRLAAEAGLAMPETDPEEAKRFQQRNTLRDWVAEAAKFYAAELTRVRGRHARQYLAGRELDEADWAAFGLGYAPSQRTGLKDHLVQLGAKKEQLIEAGLLVQPEKGGEPFDRFRDRIMFPIADIRGRITAFGARALSPDAKAKYLNSPETPLFHKGKTLYRFAEARKAAAQQKRDGLLVAEGYMDVIALAKAGFGHAVAPLGTALTEDQMALLWRVGPEPVLCFDGDAAGKRAAYRALDRALPVLEPGHTLRFAWLPDGVDPDDLIRAKGAGAMQDVLAKSQSMVDVLWEREWGLEPLDTPEQKAGLTARLRALCEQIGHKELAALYRRELFDRVAKKYANRRQSSNWRNRSRAGPSIELRKKVQKGSGSPAEQRFLVAWIIKNPSALETLDEVFAELILDDSGLNQLRNAVLDLWLNNPSIDRAAITSHLTRVKLTEQLNLLENSSGNIKLPQTDDPAKAWLQVAEELNARAGANEEHAALEARLLESLMDDDPDAYQQISASRRRQDEDQS</sequence>
<evidence type="ECO:0000256" key="11">
    <source>
        <dbReference type="ARBA" id="ARBA00023125"/>
    </source>
</evidence>
<keyword evidence="10" id="KW-0460">Magnesium</keyword>
<evidence type="ECO:0000256" key="12">
    <source>
        <dbReference type="ARBA" id="ARBA00023163"/>
    </source>
</evidence>
<dbReference type="InterPro" id="IPR037068">
    <property type="entry name" value="DNA_primase_core_N_sf"/>
</dbReference>
<keyword evidence="12" id="KW-0804">Transcription</keyword>
<dbReference type="Pfam" id="PF08275">
    <property type="entry name" value="DNAG_N"/>
    <property type="match status" value="1"/>
</dbReference>
<evidence type="ECO:0000256" key="10">
    <source>
        <dbReference type="ARBA" id="ARBA00022842"/>
    </source>
</evidence>
<dbReference type="Pfam" id="PF01807">
    <property type="entry name" value="Zn_ribbon_DnaG"/>
    <property type="match status" value="1"/>
</dbReference>
<organism evidence="14">
    <name type="scientific">hydrothermal vent metagenome</name>
    <dbReference type="NCBI Taxonomy" id="652676"/>
    <lineage>
        <taxon>unclassified sequences</taxon>
        <taxon>metagenomes</taxon>
        <taxon>ecological metagenomes</taxon>
    </lineage>
</organism>
<dbReference type="FunFam" id="3.90.580.10:FF:000001">
    <property type="entry name" value="DNA primase"/>
    <property type="match status" value="1"/>
</dbReference>
<dbReference type="GO" id="GO:1990077">
    <property type="term" value="C:primosome complex"/>
    <property type="evidence" value="ECO:0007669"/>
    <property type="project" value="UniProtKB-KW"/>
</dbReference>
<evidence type="ECO:0000256" key="2">
    <source>
        <dbReference type="ARBA" id="ARBA00022478"/>
    </source>
</evidence>
<evidence type="ECO:0000256" key="9">
    <source>
        <dbReference type="ARBA" id="ARBA00022833"/>
    </source>
</evidence>
<dbReference type="PANTHER" id="PTHR30313:SF2">
    <property type="entry name" value="DNA PRIMASE"/>
    <property type="match status" value="1"/>
</dbReference>
<dbReference type="Gene3D" id="3.90.980.10">
    <property type="entry name" value="DNA primase, catalytic core, N-terminal domain"/>
    <property type="match status" value="1"/>
</dbReference>
<dbReference type="GO" id="GO:0005737">
    <property type="term" value="C:cytoplasm"/>
    <property type="evidence" value="ECO:0007669"/>
    <property type="project" value="TreeGrafter"/>
</dbReference>
<dbReference type="InterPro" id="IPR006295">
    <property type="entry name" value="DNA_primase_DnaG"/>
</dbReference>
<dbReference type="CDD" id="cd03364">
    <property type="entry name" value="TOPRIM_DnaG_primases"/>
    <property type="match status" value="1"/>
</dbReference>
<dbReference type="GO" id="GO:0000428">
    <property type="term" value="C:DNA-directed RNA polymerase complex"/>
    <property type="evidence" value="ECO:0007669"/>
    <property type="project" value="UniProtKB-KW"/>
</dbReference>
<evidence type="ECO:0000256" key="8">
    <source>
        <dbReference type="ARBA" id="ARBA00022771"/>
    </source>
</evidence>
<keyword evidence="4 14" id="KW-0808">Transferase</keyword>
<evidence type="ECO:0000256" key="7">
    <source>
        <dbReference type="ARBA" id="ARBA00022723"/>
    </source>
</evidence>
<reference evidence="14" key="1">
    <citation type="submission" date="2018-06" db="EMBL/GenBank/DDBJ databases">
        <authorList>
            <person name="Zhirakovskaya E."/>
        </authorList>
    </citation>
    <scope>NUCLEOTIDE SEQUENCE</scope>
</reference>
<keyword evidence="9" id="KW-0862">Zinc</keyword>
<dbReference type="SUPFAM" id="SSF56731">
    <property type="entry name" value="DNA primase core"/>
    <property type="match status" value="1"/>
</dbReference>
<dbReference type="InterPro" id="IPR030846">
    <property type="entry name" value="DnaG_bac"/>
</dbReference>
<dbReference type="SUPFAM" id="SSF57783">
    <property type="entry name" value="Zinc beta-ribbon"/>
    <property type="match status" value="1"/>
</dbReference>
<name>A0A3B0RRV4_9ZZZZ</name>
<keyword evidence="7" id="KW-0479">Metal-binding</keyword>
<feature type="domain" description="Toprim" evidence="13">
    <location>
        <begin position="259"/>
        <end position="341"/>
    </location>
</feature>
<evidence type="ECO:0000256" key="6">
    <source>
        <dbReference type="ARBA" id="ARBA00022705"/>
    </source>
</evidence>
<protein>
    <submittedName>
        <fullName evidence="14">DNA primase</fullName>
        <ecNumber evidence="14">2.7.7.-</ecNumber>
    </submittedName>
</protein>
<dbReference type="AlphaFoldDB" id="A0A3B0RRV4"/>
<dbReference type="GO" id="GO:0008270">
    <property type="term" value="F:zinc ion binding"/>
    <property type="evidence" value="ECO:0007669"/>
    <property type="project" value="UniProtKB-KW"/>
</dbReference>
<dbReference type="InterPro" id="IPR050219">
    <property type="entry name" value="DnaG_primase"/>
</dbReference>
<comment type="cofactor">
    <cofactor evidence="1">
        <name>Zn(2+)</name>
        <dbReference type="ChEBI" id="CHEBI:29105"/>
    </cofactor>
</comment>
<dbReference type="InterPro" id="IPR002694">
    <property type="entry name" value="Znf_CHC2"/>
</dbReference>
<evidence type="ECO:0000259" key="13">
    <source>
        <dbReference type="PROSITE" id="PS50880"/>
    </source>
</evidence>
<keyword evidence="6" id="KW-0235">DNA replication</keyword>
<dbReference type="SMART" id="SM00493">
    <property type="entry name" value="TOPRIM"/>
    <property type="match status" value="1"/>
</dbReference>
<dbReference type="InterPro" id="IPR036977">
    <property type="entry name" value="DNA_primase_Znf_CHC2"/>
</dbReference>
<dbReference type="InterPro" id="IPR006171">
    <property type="entry name" value="TOPRIM_dom"/>
</dbReference>